<dbReference type="InterPro" id="IPR029063">
    <property type="entry name" value="SAM-dependent_MTases_sf"/>
</dbReference>
<protein>
    <submittedName>
        <fullName evidence="1">Ubiquinone/menaquinone biosynthesis C-methylase UbiE</fullName>
    </submittedName>
</protein>
<name>A0ABT9YVU9_9BACI</name>
<sequence>MSRVENKLDLDRIVFIGRSYEEYMEMFSLNEELLNGKKILDCPAGACSFTAIASEKGYDVTACDLVYSIPAEQIKKKGLHDIHHVIGSMNDVKDSYVWEFHKNLDQLNKHRKNALLDFVEHFGKFPSKYVTAILPQLPFQNEQFNITLSAHFLFTYGDRLDYSFHIETIKELLRVTKNEVRIFPLVDLEGKRSPYIDQLLAELKDLIDYEEVNVPYEFQKHANTMLKLYKKRKS</sequence>
<evidence type="ECO:0000313" key="1">
    <source>
        <dbReference type="EMBL" id="MDQ0223731.1"/>
    </source>
</evidence>
<dbReference type="Gene3D" id="3.40.50.150">
    <property type="entry name" value="Vaccinia Virus protein VP39"/>
    <property type="match status" value="1"/>
</dbReference>
<reference evidence="1 2" key="1">
    <citation type="submission" date="2023-07" db="EMBL/GenBank/DDBJ databases">
        <title>Genomic Encyclopedia of Type Strains, Phase IV (KMG-IV): sequencing the most valuable type-strain genomes for metagenomic binning, comparative biology and taxonomic classification.</title>
        <authorList>
            <person name="Goeker M."/>
        </authorList>
    </citation>
    <scope>NUCLEOTIDE SEQUENCE [LARGE SCALE GENOMIC DNA]</scope>
    <source>
        <strain evidence="1 2">DSM 17723</strain>
    </source>
</reference>
<proteinExistence type="predicted"/>
<comment type="caution">
    <text evidence="1">The sequence shown here is derived from an EMBL/GenBank/DDBJ whole genome shotgun (WGS) entry which is preliminary data.</text>
</comment>
<accession>A0ABT9YVU9</accession>
<keyword evidence="2" id="KW-1185">Reference proteome</keyword>
<keyword evidence="1" id="KW-0830">Ubiquinone</keyword>
<dbReference type="EMBL" id="JAUSTZ010000001">
    <property type="protein sequence ID" value="MDQ0223731.1"/>
    <property type="molecule type" value="Genomic_DNA"/>
</dbReference>
<dbReference type="Proteomes" id="UP001232245">
    <property type="component" value="Unassembled WGS sequence"/>
</dbReference>
<evidence type="ECO:0000313" key="2">
    <source>
        <dbReference type="Proteomes" id="UP001232245"/>
    </source>
</evidence>
<gene>
    <name evidence="1" type="ORF">J2S02_000053</name>
</gene>
<organism evidence="1 2">
    <name type="scientific">Metabacillus niabensis</name>
    <dbReference type="NCBI Taxonomy" id="324854"/>
    <lineage>
        <taxon>Bacteria</taxon>
        <taxon>Bacillati</taxon>
        <taxon>Bacillota</taxon>
        <taxon>Bacilli</taxon>
        <taxon>Bacillales</taxon>
        <taxon>Bacillaceae</taxon>
        <taxon>Metabacillus</taxon>
    </lineage>
</organism>
<dbReference type="SUPFAM" id="SSF53335">
    <property type="entry name" value="S-adenosyl-L-methionine-dependent methyltransferases"/>
    <property type="match status" value="1"/>
</dbReference>
<dbReference type="RefSeq" id="WP_095301482.1">
    <property type="nucleotide sequence ID" value="NZ_CADEPK010000222.1"/>
</dbReference>